<feature type="region of interest" description="Disordered" evidence="1">
    <location>
        <begin position="156"/>
        <end position="182"/>
    </location>
</feature>
<organism evidence="2 3">
    <name type="scientific">Methanobacterium bryantii</name>
    <dbReference type="NCBI Taxonomy" id="2161"/>
    <lineage>
        <taxon>Archaea</taxon>
        <taxon>Methanobacteriati</taxon>
        <taxon>Methanobacteriota</taxon>
        <taxon>Methanomada group</taxon>
        <taxon>Methanobacteria</taxon>
        <taxon>Methanobacteriales</taxon>
        <taxon>Methanobacteriaceae</taxon>
        <taxon>Methanobacterium</taxon>
    </lineage>
</organism>
<evidence type="ECO:0000256" key="1">
    <source>
        <dbReference type="SAM" id="MobiDB-lite"/>
    </source>
</evidence>
<dbReference type="InterPro" id="IPR009078">
    <property type="entry name" value="Ferritin-like_SF"/>
</dbReference>
<gene>
    <name evidence="2" type="ORF">ASJ80_01540</name>
</gene>
<keyword evidence="3" id="KW-1185">Reference proteome</keyword>
<dbReference type="AlphaFoldDB" id="A0A2A2H2Q9"/>
<protein>
    <recommendedName>
        <fullName evidence="4">Ferritin-like domain-containing protein</fullName>
    </recommendedName>
</protein>
<evidence type="ECO:0008006" key="4">
    <source>
        <dbReference type="Google" id="ProtNLM"/>
    </source>
</evidence>
<reference evidence="2 3" key="1">
    <citation type="journal article" date="2017" name="BMC Genomics">
        <title>Genomic analysis of methanogenic archaea reveals a shift towards energy conservation.</title>
        <authorList>
            <person name="Gilmore S.P."/>
            <person name="Henske J.K."/>
            <person name="Sexton J.A."/>
            <person name="Solomon K.V."/>
            <person name="Seppala S."/>
            <person name="Yoo J.I."/>
            <person name="Huyett L.M."/>
            <person name="Pressman A."/>
            <person name="Cogan J.Z."/>
            <person name="Kivenson V."/>
            <person name="Peng X."/>
            <person name="Tan Y."/>
            <person name="Valentine D.L."/>
            <person name="O'Malley M.A."/>
        </authorList>
    </citation>
    <scope>NUCLEOTIDE SEQUENCE [LARGE SCALE GENOMIC DNA]</scope>
    <source>
        <strain evidence="2 3">M.o.H.</strain>
    </source>
</reference>
<dbReference type="RefSeq" id="WP_069583845.1">
    <property type="nucleotide sequence ID" value="NZ_LMVM01000037.1"/>
</dbReference>
<evidence type="ECO:0000313" key="2">
    <source>
        <dbReference type="EMBL" id="PAV03679.1"/>
    </source>
</evidence>
<dbReference type="SUPFAM" id="SSF47240">
    <property type="entry name" value="Ferritin-like"/>
    <property type="match status" value="2"/>
</dbReference>
<dbReference type="Proteomes" id="UP000217784">
    <property type="component" value="Unassembled WGS sequence"/>
</dbReference>
<sequence>MAQFKPFEMDGIPVESEYMNWEEVIQEPYDKMDVDPYTRTRVILMNGIETNSVLTSHAVERMADNPEIKKQMAEIRRADSQQQQTVDWLNPPDQTILETTLGYEQVAVDLTANLAQHEPDSYVKSTLDFALLEDFDHLYRYGCLMQILNSEDPEQITKGKTDIKPGRPTSMEHRHPDDSMRNHYDKDEAELKTKMNYITITSGEQQTELFYKSHGNMCSDDLARRLYSEIAEIEEQHVTQYGLLGDPNETMLEKVAMIQLNEAYNYCSAALTEPNRRIRRLWEHFAQMEITHFNMCADLIKKHEGRNIEDIMQADSIRPMITFEPNKKYVDKVLEEQIDLMPYNMEFVHLADLPDNWPSFQYEKKVNSDRIPSEEVVKGLDGGLAEKENVEIYQNFRRQMNERIQSSNAK</sequence>
<proteinExistence type="predicted"/>
<accession>A0A2A2H2Q9</accession>
<evidence type="ECO:0000313" key="3">
    <source>
        <dbReference type="Proteomes" id="UP000217784"/>
    </source>
</evidence>
<comment type="caution">
    <text evidence="2">The sequence shown here is derived from an EMBL/GenBank/DDBJ whole genome shotgun (WGS) entry which is preliminary data.</text>
</comment>
<dbReference type="OrthoDB" id="130530at2157"/>
<name>A0A2A2H2Q9_METBR</name>
<dbReference type="EMBL" id="LMVM01000037">
    <property type="protein sequence ID" value="PAV03679.1"/>
    <property type="molecule type" value="Genomic_DNA"/>
</dbReference>